<keyword evidence="2" id="KW-0378">Hydrolase</keyword>
<reference evidence="2 3" key="1">
    <citation type="submission" date="2019-08" db="EMBL/GenBank/DDBJ databases">
        <title>Whole genome sequencing of chitin degrading bacteria Chitinophaga pinensis YS16.</title>
        <authorList>
            <person name="Singh R.P."/>
            <person name="Manchanda G."/>
            <person name="Maurya I.K."/>
            <person name="Joshi N.K."/>
            <person name="Srivastava A.K."/>
        </authorList>
    </citation>
    <scope>NUCLEOTIDE SEQUENCE [LARGE SCALE GENOMIC DNA]</scope>
    <source>
        <strain evidence="2 3">YS-16</strain>
    </source>
</reference>
<gene>
    <name evidence="2" type="ORF">FEF09_10340</name>
</gene>
<dbReference type="OrthoDB" id="9781189at2"/>
<dbReference type="Pfam" id="PF12706">
    <property type="entry name" value="Lactamase_B_2"/>
    <property type="match status" value="1"/>
</dbReference>
<dbReference type="InterPro" id="IPR036866">
    <property type="entry name" value="RibonucZ/Hydroxyglut_hydro"/>
</dbReference>
<dbReference type="RefSeq" id="WP_146305039.1">
    <property type="nucleotide sequence ID" value="NZ_VOHS01000008.1"/>
</dbReference>
<dbReference type="SMART" id="SM00849">
    <property type="entry name" value="Lactamase_B"/>
    <property type="match status" value="1"/>
</dbReference>
<dbReference type="PANTHER" id="PTHR42663">
    <property type="entry name" value="HYDROLASE C777.06C-RELATED-RELATED"/>
    <property type="match status" value="1"/>
</dbReference>
<dbReference type="Proteomes" id="UP000318815">
    <property type="component" value="Unassembled WGS sequence"/>
</dbReference>
<feature type="domain" description="Metallo-beta-lactamase" evidence="1">
    <location>
        <begin position="34"/>
        <end position="224"/>
    </location>
</feature>
<protein>
    <submittedName>
        <fullName evidence="2">MBL fold metallo-hydrolase</fullName>
    </submittedName>
</protein>
<evidence type="ECO:0000313" key="2">
    <source>
        <dbReference type="EMBL" id="TWW00441.1"/>
    </source>
</evidence>
<proteinExistence type="predicted"/>
<organism evidence="2 3">
    <name type="scientific">Chitinophaga pinensis</name>
    <dbReference type="NCBI Taxonomy" id="79329"/>
    <lineage>
        <taxon>Bacteria</taxon>
        <taxon>Pseudomonadati</taxon>
        <taxon>Bacteroidota</taxon>
        <taxon>Chitinophagia</taxon>
        <taxon>Chitinophagales</taxon>
        <taxon>Chitinophagaceae</taxon>
        <taxon>Chitinophaga</taxon>
    </lineage>
</organism>
<dbReference type="AlphaFoldDB" id="A0A5C6LT46"/>
<dbReference type="SUPFAM" id="SSF56281">
    <property type="entry name" value="Metallo-hydrolase/oxidoreductase"/>
    <property type="match status" value="1"/>
</dbReference>
<keyword evidence="3" id="KW-1185">Reference proteome</keyword>
<dbReference type="InterPro" id="IPR001279">
    <property type="entry name" value="Metallo-B-lactamas"/>
</dbReference>
<dbReference type="PANTHER" id="PTHR42663:SF6">
    <property type="entry name" value="HYDROLASE C777.06C-RELATED"/>
    <property type="match status" value="1"/>
</dbReference>
<dbReference type="Gene3D" id="3.60.15.10">
    <property type="entry name" value="Ribonuclease Z/Hydroxyacylglutathione hydrolase-like"/>
    <property type="match status" value="1"/>
</dbReference>
<dbReference type="CDD" id="cd16279">
    <property type="entry name" value="metallo-hydrolase-like_MBL-fold"/>
    <property type="match status" value="1"/>
</dbReference>
<comment type="caution">
    <text evidence="2">The sequence shown here is derived from an EMBL/GenBank/DDBJ whole genome shotgun (WGS) entry which is preliminary data.</text>
</comment>
<sequence length="254" mass="28468">MKVTFLGTGTSQGVPVIACGCQVCTSSNSKDKRLRSSILISDTPAGNIVVDTTPDFRYQMLRAGVKHLEAVLITHSHKDHIAGMDDIRAFNYFQQRAIDIYATEFSQQVIRNEFSYAFAEQKYPGIPELDLRTLTSAPFNVNGLDITPINVMHHLMPVMGFRFNDFTYITDANFIAEEEKKKIIGSKVLVLNTLRKEKHISHFTLAEGMELARELGVPQVYFTHISHQLGLHEEVSAELPHGMALAYDGLEVIL</sequence>
<evidence type="ECO:0000259" key="1">
    <source>
        <dbReference type="SMART" id="SM00849"/>
    </source>
</evidence>
<evidence type="ECO:0000313" key="3">
    <source>
        <dbReference type="Proteomes" id="UP000318815"/>
    </source>
</evidence>
<dbReference type="PROSITE" id="PS51257">
    <property type="entry name" value="PROKAR_LIPOPROTEIN"/>
    <property type="match status" value="1"/>
</dbReference>
<name>A0A5C6LT46_9BACT</name>
<dbReference type="EMBL" id="VOHS01000008">
    <property type="protein sequence ID" value="TWW00441.1"/>
    <property type="molecule type" value="Genomic_DNA"/>
</dbReference>
<accession>A0A5C6LT46</accession>
<dbReference type="GO" id="GO:0016787">
    <property type="term" value="F:hydrolase activity"/>
    <property type="evidence" value="ECO:0007669"/>
    <property type="project" value="UniProtKB-KW"/>
</dbReference>